<evidence type="ECO:0000313" key="2">
    <source>
        <dbReference type="Proteomes" id="UP000176752"/>
    </source>
</evidence>
<dbReference type="EMBL" id="MHLV01000031">
    <property type="protein sequence ID" value="OGZ17363.1"/>
    <property type="molecule type" value="Genomic_DNA"/>
</dbReference>
<dbReference type="Proteomes" id="UP000176752">
    <property type="component" value="Unassembled WGS sequence"/>
</dbReference>
<gene>
    <name evidence="1" type="ORF">A2Z78_01645</name>
</gene>
<reference evidence="1 2" key="1">
    <citation type="journal article" date="2016" name="Nat. Commun.">
        <title>Thousands of microbial genomes shed light on interconnected biogeochemical processes in an aquifer system.</title>
        <authorList>
            <person name="Anantharaman K."/>
            <person name="Brown C.T."/>
            <person name="Hug L.A."/>
            <person name="Sharon I."/>
            <person name="Castelle C.J."/>
            <person name="Probst A.J."/>
            <person name="Thomas B.C."/>
            <person name="Singh A."/>
            <person name="Wilkins M.J."/>
            <person name="Karaoz U."/>
            <person name="Brodie E.L."/>
            <person name="Williams K.H."/>
            <person name="Hubbard S.S."/>
            <person name="Banfield J.F."/>
        </authorList>
    </citation>
    <scope>NUCLEOTIDE SEQUENCE [LARGE SCALE GENOMIC DNA]</scope>
</reference>
<accession>A0A1G2DUY2</accession>
<dbReference type="AlphaFoldDB" id="A0A1G2DUY2"/>
<sequence length="228" mass="26945">MFLTQISKEKSSLFSVDYKEKSLSGPILNDFLTFEVFNSRLFWLDGAGFLRQSDLSGNEIGLLSRAPFYLNNISQLELIIFSENKIFLKTKEEFYFLNQEKQSLEKISGGIKEVKISPDSKKIVYFTDHEIWLLFLEKVEDQPQREKGEKIFLARFSEKIGDVFWWTSHYLLFSLGNRVKITEIDDRDKINIYNLAEFESPEIFWNQYDKKLYVLSKEEILTSERLIP</sequence>
<organism evidence="1 2">
    <name type="scientific">Candidatus Nealsonbacteria bacterium RBG_13_36_15</name>
    <dbReference type="NCBI Taxonomy" id="1801660"/>
    <lineage>
        <taxon>Bacteria</taxon>
        <taxon>Candidatus Nealsoniibacteriota</taxon>
    </lineage>
</organism>
<comment type="caution">
    <text evidence="1">The sequence shown here is derived from an EMBL/GenBank/DDBJ whole genome shotgun (WGS) entry which is preliminary data.</text>
</comment>
<evidence type="ECO:0008006" key="3">
    <source>
        <dbReference type="Google" id="ProtNLM"/>
    </source>
</evidence>
<name>A0A1G2DUY2_9BACT</name>
<evidence type="ECO:0000313" key="1">
    <source>
        <dbReference type="EMBL" id="OGZ17363.1"/>
    </source>
</evidence>
<proteinExistence type="predicted"/>
<protein>
    <recommendedName>
        <fullName evidence="3">Dipeptidylpeptidase IV N-terminal domain-containing protein</fullName>
    </recommendedName>
</protein>